<evidence type="ECO:0000313" key="2">
    <source>
        <dbReference type="Proteomes" id="UP000564677"/>
    </source>
</evidence>
<accession>A0A7X5V1I0</accession>
<dbReference type="EMBL" id="JAASQV010000002">
    <property type="protein sequence ID" value="NIJ66155.1"/>
    <property type="molecule type" value="Genomic_DNA"/>
</dbReference>
<dbReference type="RefSeq" id="WP_167300432.1">
    <property type="nucleotide sequence ID" value="NZ_JAASQV010000002.1"/>
</dbReference>
<sequence length="205" mass="22760">MSPLPHSTKAFLYQSGLDRIRDGFRAATASLEQSRNASNEAHARYVDSGEDDSEYDEDGCLIHSTAHALRSAGEEADYALLAVREAFIMASFHYWERWARTATGLTAPGDRFDKVRTACAQLYPVSDALGTLNCLNNLLKHGSAHSARKLAGIRVDHFRMRPSCFLHDRREHWALGIGDRHVEEAFEIVRASGPQYADSGPVADK</sequence>
<dbReference type="AlphaFoldDB" id="A0A7X5V1I0"/>
<reference evidence="1 2" key="1">
    <citation type="submission" date="2020-03" db="EMBL/GenBank/DDBJ databases">
        <title>Genomic Encyclopedia of Type Strains, Phase IV (KMG-IV): sequencing the most valuable type-strain genomes for metagenomic binning, comparative biology and taxonomic classification.</title>
        <authorList>
            <person name="Goeker M."/>
        </authorList>
    </citation>
    <scope>NUCLEOTIDE SEQUENCE [LARGE SCALE GENOMIC DNA]</scope>
    <source>
        <strain evidence="1 2">DSM 4733</strain>
    </source>
</reference>
<dbReference type="Proteomes" id="UP000564677">
    <property type="component" value="Unassembled WGS sequence"/>
</dbReference>
<protein>
    <submittedName>
        <fullName evidence="1">Uncharacterized protein</fullName>
    </submittedName>
</protein>
<comment type="caution">
    <text evidence="1">The sequence shown here is derived from an EMBL/GenBank/DDBJ whole genome shotgun (WGS) entry which is preliminary data.</text>
</comment>
<organism evidence="1 2">
    <name type="scientific">Sphingomonas leidyi</name>
    <dbReference type="NCBI Taxonomy" id="68569"/>
    <lineage>
        <taxon>Bacteria</taxon>
        <taxon>Pseudomonadati</taxon>
        <taxon>Pseudomonadota</taxon>
        <taxon>Alphaproteobacteria</taxon>
        <taxon>Sphingomonadales</taxon>
        <taxon>Sphingomonadaceae</taxon>
        <taxon>Sphingomonas</taxon>
    </lineage>
</organism>
<name>A0A7X5V1I0_9SPHN</name>
<keyword evidence="2" id="KW-1185">Reference proteome</keyword>
<evidence type="ECO:0000313" key="1">
    <source>
        <dbReference type="EMBL" id="NIJ66155.1"/>
    </source>
</evidence>
<proteinExistence type="predicted"/>
<gene>
    <name evidence="1" type="ORF">FHR20_003117</name>
</gene>